<dbReference type="SUPFAM" id="SSF52540">
    <property type="entry name" value="P-loop containing nucleoside triphosphate hydrolases"/>
    <property type="match status" value="1"/>
</dbReference>
<dbReference type="Gene3D" id="3.40.50.300">
    <property type="entry name" value="P-loop containing nucleotide triphosphate hydrolases"/>
    <property type="match status" value="1"/>
</dbReference>
<feature type="domain" description="AAA" evidence="2">
    <location>
        <begin position="16"/>
        <end position="96"/>
    </location>
</feature>
<reference evidence="3 4" key="1">
    <citation type="journal article" date="2013" name="Genome Announc.">
        <title>Genome sequences for three denitrifying bacterial strains isolated from a uranium- and nitrate-contaminated subsurface environment.</title>
        <authorList>
            <person name="Venkatramanan R."/>
            <person name="Prakash O."/>
            <person name="Woyke T."/>
            <person name="Chain P."/>
            <person name="Goodwin L.A."/>
            <person name="Watson D."/>
            <person name="Brooks S."/>
            <person name="Kostka J.E."/>
            <person name="Green S.J."/>
        </authorList>
    </citation>
    <scope>NUCLEOTIDE SEQUENCE [LARGE SCALE GENOMIC DNA]</scope>
    <source>
        <strain evidence="3 4">1NES1</strain>
    </source>
</reference>
<evidence type="ECO:0000256" key="1">
    <source>
        <dbReference type="SAM" id="MobiDB-lite"/>
    </source>
</evidence>
<dbReference type="InterPro" id="IPR025669">
    <property type="entry name" value="AAA_dom"/>
</dbReference>
<proteinExistence type="predicted"/>
<gene>
    <name evidence="3" type="ORF">HYPDE_33338</name>
</gene>
<dbReference type="RefSeq" id="WP_015598365.1">
    <property type="nucleotide sequence ID" value="NC_021172.1"/>
</dbReference>
<dbReference type="PANTHER" id="PTHR13696">
    <property type="entry name" value="P-LOOP CONTAINING NUCLEOSIDE TRIPHOSPHATE HYDROLASE"/>
    <property type="match status" value="1"/>
</dbReference>
<keyword evidence="4" id="KW-1185">Reference proteome</keyword>
<name>N0BDY7_9HYPH</name>
<accession>N0BDY7</accession>
<protein>
    <submittedName>
        <fullName evidence="3">ParA family protein</fullName>
    </submittedName>
</protein>
<dbReference type="InterPro" id="IPR050678">
    <property type="entry name" value="DNA_Partitioning_ATPase"/>
</dbReference>
<dbReference type="Proteomes" id="UP000005952">
    <property type="component" value="Chromosome"/>
</dbReference>
<dbReference type="PANTHER" id="PTHR13696:SF99">
    <property type="entry name" value="COBYRINIC ACID AC-DIAMIDE SYNTHASE"/>
    <property type="match status" value="1"/>
</dbReference>
<dbReference type="InterPro" id="IPR027417">
    <property type="entry name" value="P-loop_NTPase"/>
</dbReference>
<organism evidence="3 4">
    <name type="scientific">Hyphomicrobium denitrificans 1NES1</name>
    <dbReference type="NCBI Taxonomy" id="670307"/>
    <lineage>
        <taxon>Bacteria</taxon>
        <taxon>Pseudomonadati</taxon>
        <taxon>Pseudomonadota</taxon>
        <taxon>Alphaproteobacteria</taxon>
        <taxon>Hyphomicrobiales</taxon>
        <taxon>Hyphomicrobiaceae</taxon>
        <taxon>Hyphomicrobium</taxon>
    </lineage>
</organism>
<dbReference type="KEGG" id="hdt:HYPDE_33338"/>
<dbReference type="STRING" id="670307.HYPDE_33338"/>
<evidence type="ECO:0000313" key="4">
    <source>
        <dbReference type="Proteomes" id="UP000005952"/>
    </source>
</evidence>
<dbReference type="CDD" id="cd02042">
    <property type="entry name" value="ParAB_family"/>
    <property type="match status" value="1"/>
</dbReference>
<dbReference type="AlphaFoldDB" id="N0BDY7"/>
<dbReference type="OrthoDB" id="9777757at2"/>
<feature type="region of interest" description="Disordered" evidence="1">
    <location>
        <begin position="208"/>
        <end position="227"/>
    </location>
</feature>
<dbReference type="Pfam" id="PF13614">
    <property type="entry name" value="AAA_31"/>
    <property type="match status" value="1"/>
</dbReference>
<evidence type="ECO:0000259" key="2">
    <source>
        <dbReference type="Pfam" id="PF13614"/>
    </source>
</evidence>
<sequence length="227" mass="24533">MYITPRCGTVHGHGQVDLLMGSFDTLAAENHITGKKMVIGERALVKTLMDAYRNLAVGNEYDVLVIDAPPSPGTLVQAALGAADLLIVPMVPQGISFLMFGAAQKHLQQTLQALNVRLPDTLVLATQYEASAGGWLDRMRGLFSSQLKVRKNKKFGECELFSPEHGSTLREKYGTVDADLKALAAAVLDRLGLRARKPIQVKTVLKGTTKNVRSRRGDSAGAAARTH</sequence>
<dbReference type="HOGENOM" id="CLU_1218424_0_0_5"/>
<dbReference type="EMBL" id="CP005587">
    <property type="protein sequence ID" value="AGK58340.1"/>
    <property type="molecule type" value="Genomic_DNA"/>
</dbReference>
<evidence type="ECO:0000313" key="3">
    <source>
        <dbReference type="EMBL" id="AGK58340.1"/>
    </source>
</evidence>